<dbReference type="AlphaFoldDB" id="A0A7J6WNS2"/>
<accession>A0A7J6WNS2</accession>
<sequence length="70" mass="7973">DALQAWGHLFPKDAMVSVLITEGRWNDYVQLLQFATLKNQILITKINSFLLADRVCWSVALGYGEIYSKV</sequence>
<name>A0A7J6WNS2_THATH</name>
<dbReference type="EMBL" id="JABWDY010013101">
    <property type="protein sequence ID" value="KAF5198578.1"/>
    <property type="molecule type" value="Genomic_DNA"/>
</dbReference>
<feature type="non-terminal residue" evidence="1">
    <location>
        <position position="1"/>
    </location>
</feature>
<organism evidence="1 2">
    <name type="scientific">Thalictrum thalictroides</name>
    <name type="common">Rue-anemone</name>
    <name type="synonym">Anemone thalictroides</name>
    <dbReference type="NCBI Taxonomy" id="46969"/>
    <lineage>
        <taxon>Eukaryota</taxon>
        <taxon>Viridiplantae</taxon>
        <taxon>Streptophyta</taxon>
        <taxon>Embryophyta</taxon>
        <taxon>Tracheophyta</taxon>
        <taxon>Spermatophyta</taxon>
        <taxon>Magnoliopsida</taxon>
        <taxon>Ranunculales</taxon>
        <taxon>Ranunculaceae</taxon>
        <taxon>Thalictroideae</taxon>
        <taxon>Thalictrum</taxon>
    </lineage>
</organism>
<comment type="caution">
    <text evidence="1">The sequence shown here is derived from an EMBL/GenBank/DDBJ whole genome shotgun (WGS) entry which is preliminary data.</text>
</comment>
<dbReference type="Proteomes" id="UP000554482">
    <property type="component" value="Unassembled WGS sequence"/>
</dbReference>
<evidence type="ECO:0000313" key="1">
    <source>
        <dbReference type="EMBL" id="KAF5198578.1"/>
    </source>
</evidence>
<gene>
    <name evidence="1" type="ORF">FRX31_011833</name>
</gene>
<reference evidence="1 2" key="1">
    <citation type="submission" date="2020-06" db="EMBL/GenBank/DDBJ databases">
        <title>Transcriptomic and genomic resources for Thalictrum thalictroides and T. hernandezii: Facilitating candidate gene discovery in an emerging model plant lineage.</title>
        <authorList>
            <person name="Arias T."/>
            <person name="Riano-Pachon D.M."/>
            <person name="Di Stilio V.S."/>
        </authorList>
    </citation>
    <scope>NUCLEOTIDE SEQUENCE [LARGE SCALE GENOMIC DNA]</scope>
    <source>
        <strain evidence="2">cv. WT478/WT964</strain>
        <tissue evidence="1">Leaves</tissue>
    </source>
</reference>
<keyword evidence="2" id="KW-1185">Reference proteome</keyword>
<protein>
    <submittedName>
        <fullName evidence="1">Uncharacterized protein</fullName>
    </submittedName>
</protein>
<proteinExistence type="predicted"/>
<evidence type="ECO:0000313" key="2">
    <source>
        <dbReference type="Proteomes" id="UP000554482"/>
    </source>
</evidence>